<feature type="domain" description="N-acetyltransferase" evidence="1">
    <location>
        <begin position="14"/>
        <end position="156"/>
    </location>
</feature>
<dbReference type="EMBL" id="CP000477">
    <property type="protein sequence ID" value="ABK14185.1"/>
    <property type="molecule type" value="Genomic_DNA"/>
</dbReference>
<keyword evidence="2" id="KW-0687">Ribonucleoprotein</keyword>
<keyword evidence="2" id="KW-0689">Ribosomal protein</keyword>
<dbReference type="GO" id="GO:0005840">
    <property type="term" value="C:ribosome"/>
    <property type="evidence" value="ECO:0007669"/>
    <property type="project" value="UniProtKB-KW"/>
</dbReference>
<dbReference type="Pfam" id="PF00583">
    <property type="entry name" value="Acetyltransf_1"/>
    <property type="match status" value="1"/>
</dbReference>
<dbReference type="AlphaFoldDB" id="A0B661"/>
<keyword evidence="2" id="KW-0808">Transferase</keyword>
<proteinExistence type="predicted"/>
<dbReference type="InterPro" id="IPR000182">
    <property type="entry name" value="GNAT_dom"/>
</dbReference>
<dbReference type="GO" id="GO:0016747">
    <property type="term" value="F:acyltransferase activity, transferring groups other than amino-acyl groups"/>
    <property type="evidence" value="ECO:0007669"/>
    <property type="project" value="InterPro"/>
</dbReference>
<name>A0B661_METTP</name>
<dbReference type="PROSITE" id="PS51186">
    <property type="entry name" value="GNAT"/>
    <property type="match status" value="1"/>
</dbReference>
<dbReference type="CDD" id="cd04301">
    <property type="entry name" value="NAT_SF"/>
    <property type="match status" value="1"/>
</dbReference>
<dbReference type="HOGENOM" id="CLU_013985_23_0_2"/>
<keyword evidence="3" id="KW-1185">Reference proteome</keyword>
<evidence type="ECO:0000259" key="1">
    <source>
        <dbReference type="PROSITE" id="PS51186"/>
    </source>
</evidence>
<protein>
    <submittedName>
        <fullName evidence="2">[SSU ribosomal protein S18P]-alanine acetyltransferase</fullName>
        <ecNumber evidence="2">2.3.1.128</ecNumber>
    </submittedName>
</protein>
<keyword evidence="2" id="KW-0012">Acyltransferase</keyword>
<evidence type="ECO:0000313" key="3">
    <source>
        <dbReference type="Proteomes" id="UP000000674"/>
    </source>
</evidence>
<dbReference type="SUPFAM" id="SSF55729">
    <property type="entry name" value="Acyl-CoA N-acyltransferases (Nat)"/>
    <property type="match status" value="1"/>
</dbReference>
<dbReference type="Gene3D" id="3.40.630.30">
    <property type="match status" value="1"/>
</dbReference>
<reference evidence="2 3" key="1">
    <citation type="submission" date="2006-10" db="EMBL/GenBank/DDBJ databases">
        <title>Complete sequence of Methanosaeta thermophila PT.</title>
        <authorList>
            <consortium name="US DOE Joint Genome Institute"/>
            <person name="Copeland A."/>
            <person name="Lucas S."/>
            <person name="Lapidus A."/>
            <person name="Barry K."/>
            <person name="Detter J.C."/>
            <person name="Glavina del Rio T."/>
            <person name="Hammon N."/>
            <person name="Israni S."/>
            <person name="Pitluck S."/>
            <person name="Chain P."/>
            <person name="Malfatti S."/>
            <person name="Shin M."/>
            <person name="Vergez L."/>
            <person name="Schmutz J."/>
            <person name="Larimer F."/>
            <person name="Land M."/>
            <person name="Hauser L."/>
            <person name="Kyrpides N."/>
            <person name="Kim E."/>
            <person name="Smith K.S."/>
            <person name="Ingram-Smith C."/>
            <person name="Richardson P."/>
        </authorList>
    </citation>
    <scope>NUCLEOTIDE SEQUENCE [LARGE SCALE GENOMIC DNA]</scope>
    <source>
        <strain evidence="3">DSM 6194 / JCM 14653 / NBRC 101360 / PT</strain>
    </source>
</reference>
<sequence length="156" mass="17554">MERSSCGGDRRFRPVIRQFEIKDLPELMEIDREVGGGYSPELFMTFHEYHPQTMLVAEIDGKVVGVAIGFKPTPFEGRVFWLAVRQAYQGHGIGRSLLSAILRIFSRLGALSATLEVRIGNRRAQKLYASMGFVVDNVIPTYYSDGEAALIMRKVL</sequence>
<dbReference type="PANTHER" id="PTHR43072">
    <property type="entry name" value="N-ACETYLTRANSFERASE"/>
    <property type="match status" value="1"/>
</dbReference>
<dbReference type="EC" id="2.3.1.128" evidence="2"/>
<dbReference type="OrthoDB" id="43754at2157"/>
<dbReference type="Proteomes" id="UP000000674">
    <property type="component" value="Chromosome"/>
</dbReference>
<dbReference type="STRING" id="349307.Mthe_0392"/>
<evidence type="ECO:0000313" key="2">
    <source>
        <dbReference type="EMBL" id="ABK14185.1"/>
    </source>
</evidence>
<dbReference type="KEGG" id="mtp:Mthe_0392"/>
<dbReference type="RefSeq" id="WP_011695583.1">
    <property type="nucleotide sequence ID" value="NC_008553.1"/>
</dbReference>
<gene>
    <name evidence="2" type="ordered locus">Mthe_0392</name>
</gene>
<dbReference type="InterPro" id="IPR016181">
    <property type="entry name" value="Acyl_CoA_acyltransferase"/>
</dbReference>
<accession>A0B661</accession>
<organism evidence="2 3">
    <name type="scientific">Methanothrix thermoacetophila (strain DSM 6194 / JCM 14653 / NBRC 101360 / PT)</name>
    <name type="common">Methanosaeta thermophila</name>
    <dbReference type="NCBI Taxonomy" id="349307"/>
    <lineage>
        <taxon>Archaea</taxon>
        <taxon>Methanobacteriati</taxon>
        <taxon>Methanobacteriota</taxon>
        <taxon>Stenosarchaea group</taxon>
        <taxon>Methanomicrobia</taxon>
        <taxon>Methanotrichales</taxon>
        <taxon>Methanotrichaceae</taxon>
        <taxon>Methanothrix</taxon>
    </lineage>
</organism>
<dbReference type="GeneID" id="4463194"/>